<dbReference type="AlphaFoldDB" id="A0A8H4R6H7"/>
<dbReference type="EMBL" id="JAACJL010000001">
    <property type="protein sequence ID" value="KAF4623169.1"/>
    <property type="molecule type" value="Genomic_DNA"/>
</dbReference>
<accession>A0A8H4R6H7</accession>
<reference evidence="3 4" key="1">
    <citation type="submission" date="2019-12" db="EMBL/GenBank/DDBJ databases">
        <authorList>
            <person name="Floudas D."/>
            <person name="Bentzer J."/>
            <person name="Ahren D."/>
            <person name="Johansson T."/>
            <person name="Persson P."/>
            <person name="Tunlid A."/>
        </authorList>
    </citation>
    <scope>NUCLEOTIDE SEQUENCE [LARGE SCALE GENOMIC DNA]</scope>
    <source>
        <strain evidence="3 4">CBS 102.39</strain>
    </source>
</reference>
<feature type="domain" description="DUF6533" evidence="1">
    <location>
        <begin position="23"/>
        <end position="62"/>
    </location>
</feature>
<dbReference type="Pfam" id="PF20151">
    <property type="entry name" value="DUF6533"/>
    <property type="match status" value="1"/>
</dbReference>
<keyword evidence="4" id="KW-1185">Reference proteome</keyword>
<feature type="domain" description="DUF6699" evidence="2">
    <location>
        <begin position="303"/>
        <end position="389"/>
    </location>
</feature>
<dbReference type="Proteomes" id="UP000521872">
    <property type="component" value="Unassembled WGS sequence"/>
</dbReference>
<dbReference type="InterPro" id="IPR046522">
    <property type="entry name" value="DUF6699"/>
</dbReference>
<name>A0A8H4R6H7_9AGAR</name>
<proteinExistence type="predicted"/>
<protein>
    <submittedName>
        <fullName evidence="3">Uncharacterized protein</fullName>
    </submittedName>
</protein>
<dbReference type="Pfam" id="PF20415">
    <property type="entry name" value="DUF6699"/>
    <property type="match status" value="1"/>
</dbReference>
<evidence type="ECO:0000259" key="1">
    <source>
        <dbReference type="Pfam" id="PF20151"/>
    </source>
</evidence>
<sequence length="447" mass="51022">MSALSSLLHELFEGLKNVQSSRYAHLAAGTMVVYDQFLTFDQERESFSIGKVLFLMIRYYALVITAYALFCIQPCQDGYRLTSLPDLTYTVDTIILPPEQLVDPENDSILSKGNHRQCNHFYKWQGWSGLAISVLTEVALQLRIYALYPENKIVISVMLLAFLASTGVSASIVARAVSNLDCDQIISYLMPTSGPDQLPEDLLINPDGTWKEESTDALGSGWLRNPSYKQEINDREYKDRNGVVYPVDYSPREMTTGYGLTREPQWSDGPPPIIKYLSPYHAIPLPPPYSLNPILAYNFNGLIWKVNQSPEWAMFYGTTTLKHTYHWQSTPATDPPDIEMLPIHIREFDSVIEIRPRKAFITVGDVLYGIYDALRRLALERSLSWLNPEQAVQFMLEKIVPRSTTEFSGDDRIGDGVWQEMNFRTLWVGLIPSRTFDDVWELYLVDT</sequence>
<dbReference type="InterPro" id="IPR045340">
    <property type="entry name" value="DUF6533"/>
</dbReference>
<evidence type="ECO:0000313" key="3">
    <source>
        <dbReference type="EMBL" id="KAF4623169.1"/>
    </source>
</evidence>
<evidence type="ECO:0000313" key="4">
    <source>
        <dbReference type="Proteomes" id="UP000521872"/>
    </source>
</evidence>
<comment type="caution">
    <text evidence="3">The sequence shown here is derived from an EMBL/GenBank/DDBJ whole genome shotgun (WGS) entry which is preliminary data.</text>
</comment>
<gene>
    <name evidence="3" type="ORF">D9613_001311</name>
</gene>
<evidence type="ECO:0000259" key="2">
    <source>
        <dbReference type="Pfam" id="PF20415"/>
    </source>
</evidence>
<organism evidence="3 4">
    <name type="scientific">Agrocybe pediades</name>
    <dbReference type="NCBI Taxonomy" id="84607"/>
    <lineage>
        <taxon>Eukaryota</taxon>
        <taxon>Fungi</taxon>
        <taxon>Dikarya</taxon>
        <taxon>Basidiomycota</taxon>
        <taxon>Agaricomycotina</taxon>
        <taxon>Agaricomycetes</taxon>
        <taxon>Agaricomycetidae</taxon>
        <taxon>Agaricales</taxon>
        <taxon>Agaricineae</taxon>
        <taxon>Strophariaceae</taxon>
        <taxon>Agrocybe</taxon>
    </lineage>
</organism>